<dbReference type="InterPro" id="IPR032465">
    <property type="entry name" value="ACMSD"/>
</dbReference>
<evidence type="ECO:0000259" key="2">
    <source>
        <dbReference type="Pfam" id="PF04909"/>
    </source>
</evidence>
<dbReference type="GO" id="GO:0016787">
    <property type="term" value="F:hydrolase activity"/>
    <property type="evidence" value="ECO:0007669"/>
    <property type="project" value="UniProtKB-KW"/>
</dbReference>
<dbReference type="InterPro" id="IPR032466">
    <property type="entry name" value="Metal_Hydrolase"/>
</dbReference>
<sequence length="289" mass="31517">MVIDTHCHILPPSFRDRRAEIATRDSTFSALLADPGANIASVDDLLASMDRDGVDRSVVMGMGWTDPNIAIETNDYIIQAVSDNPGRLTGFCSVNPVWGEKAFVEAKRCLTAGLSGIGELHADTQGFDITDVAMMAPIMELARSDGWPVLIHASEPVGHRYPGKGSTTPDKLYRFIQNFPGNPIICAHWGGGLPFYSLMPEVKESLKNVYFDSAASPFLYRPEVFSTVAELAGDGKVFFASDYPLMDIWRPLEQARSAGLAPDVEAKLLSENAAKLFRLDQEARHLAAG</sequence>
<dbReference type="GO" id="GO:0016831">
    <property type="term" value="F:carboxy-lyase activity"/>
    <property type="evidence" value="ECO:0007669"/>
    <property type="project" value="InterPro"/>
</dbReference>
<accession>A0A160VCF4</accession>
<dbReference type="EMBL" id="FAXA01000464">
    <property type="protein sequence ID" value="CUV05772.1"/>
    <property type="molecule type" value="Genomic_DNA"/>
</dbReference>
<proteinExistence type="predicted"/>
<gene>
    <name evidence="3" type="ORF">MGWOODY_Clf3001</name>
</gene>
<dbReference type="Pfam" id="PF04909">
    <property type="entry name" value="Amidohydro_2"/>
    <property type="match status" value="1"/>
</dbReference>
<feature type="domain" description="Amidohydrolase-related" evidence="2">
    <location>
        <begin position="3"/>
        <end position="279"/>
    </location>
</feature>
<dbReference type="AlphaFoldDB" id="A0A160VCF4"/>
<dbReference type="CDD" id="cd01292">
    <property type="entry name" value="metallo-dependent_hydrolases"/>
    <property type="match status" value="1"/>
</dbReference>
<keyword evidence="3" id="KW-0378">Hydrolase</keyword>
<dbReference type="PANTHER" id="PTHR21240:SF28">
    <property type="entry name" value="ISO-OROTATE DECARBOXYLASE (EUROFUNG)"/>
    <property type="match status" value="1"/>
</dbReference>
<evidence type="ECO:0000256" key="1">
    <source>
        <dbReference type="ARBA" id="ARBA00023239"/>
    </source>
</evidence>
<dbReference type="PANTHER" id="PTHR21240">
    <property type="entry name" value="2-AMINO-3-CARBOXYLMUCONATE-6-SEMIALDEHYDE DECARBOXYLASE"/>
    <property type="match status" value="1"/>
</dbReference>
<organism evidence="3">
    <name type="scientific">hydrothermal vent metagenome</name>
    <dbReference type="NCBI Taxonomy" id="652676"/>
    <lineage>
        <taxon>unclassified sequences</taxon>
        <taxon>metagenomes</taxon>
        <taxon>ecological metagenomes</taxon>
    </lineage>
</organism>
<evidence type="ECO:0000313" key="3">
    <source>
        <dbReference type="EMBL" id="CUV05772.1"/>
    </source>
</evidence>
<dbReference type="GO" id="GO:0005737">
    <property type="term" value="C:cytoplasm"/>
    <property type="evidence" value="ECO:0007669"/>
    <property type="project" value="TreeGrafter"/>
</dbReference>
<keyword evidence="1" id="KW-0456">Lyase</keyword>
<protein>
    <submittedName>
        <fullName evidence="3">Predicted metal-dependent hydrolase of the TIM-barrel fold</fullName>
    </submittedName>
</protein>
<dbReference type="Gene3D" id="3.20.20.140">
    <property type="entry name" value="Metal-dependent hydrolases"/>
    <property type="match status" value="1"/>
</dbReference>
<reference evidence="3" key="1">
    <citation type="submission" date="2015-10" db="EMBL/GenBank/DDBJ databases">
        <authorList>
            <person name="Gilbert D.G."/>
        </authorList>
    </citation>
    <scope>NUCLEOTIDE SEQUENCE</scope>
</reference>
<dbReference type="InterPro" id="IPR006680">
    <property type="entry name" value="Amidohydro-rel"/>
</dbReference>
<dbReference type="GO" id="GO:0019748">
    <property type="term" value="P:secondary metabolic process"/>
    <property type="evidence" value="ECO:0007669"/>
    <property type="project" value="TreeGrafter"/>
</dbReference>
<name>A0A160VCF4_9ZZZZ</name>
<dbReference type="SUPFAM" id="SSF51556">
    <property type="entry name" value="Metallo-dependent hydrolases"/>
    <property type="match status" value="1"/>
</dbReference>